<evidence type="ECO:0000256" key="1">
    <source>
        <dbReference type="SAM" id="MobiDB-lite"/>
    </source>
</evidence>
<gene>
    <name evidence="3" type="ORF">SAMN06295987_105212</name>
</gene>
<organism evidence="3 4">
    <name type="scientific">Novosphingobium mathurense</name>
    <dbReference type="NCBI Taxonomy" id="428990"/>
    <lineage>
        <taxon>Bacteria</taxon>
        <taxon>Pseudomonadati</taxon>
        <taxon>Pseudomonadota</taxon>
        <taxon>Alphaproteobacteria</taxon>
        <taxon>Sphingomonadales</taxon>
        <taxon>Sphingomonadaceae</taxon>
        <taxon>Novosphingobium</taxon>
    </lineage>
</organism>
<name>A0A1U6ICC4_9SPHN</name>
<evidence type="ECO:0000259" key="2">
    <source>
        <dbReference type="Pfam" id="PF14080"/>
    </source>
</evidence>
<sequence>MTVTVILSARPSLPAGELRTQLMRAAPRFGWTCGDHDDGSAHCSTAFGREVLLIGRSAGEVVIVPLRLLGDEPIPGAPRQGCAIMIGTPTSEDQALCERIVCAVALALVETEADTAVARFGEGMPWLDAEGIARLDRKVHEGQAIAVAATALAMPCRPPSSGDALAAAGRADLADLPYDDLLPYQRSERLGFDIIGLAEIEAGIAEAMSGDPSEHLARLLDQSLPPPFFRELPRRDRLPTIVPLFAAQGLDIDWDMLVEGVASIDDEGAWQVLPEGPDRGRIAGRGCTISVSHTSVPLPAWMVERALYRSFWCEPGEGLRTLRRHAGHGVIACDLDTEIGEFVDIRQSAKVMAMVLAVVAQGALAQDAFCGVYLPAHSCAYTFGDLPTLVSPLASDEVPIRLFLWTAFHSTEPDAVSLSTAGMLPFVGREVEAWNAPGTLDFVAGKLNEVMRYLLLEGPVIRHGDTFGDDAGDLSVRIWHDESGEPSRQNPVPVLLMELAGPPVSDAPHPDAVPGTWPATALHSRQPPIGFAAPRRVPGGFGRKGL</sequence>
<evidence type="ECO:0000313" key="4">
    <source>
        <dbReference type="Proteomes" id="UP000190989"/>
    </source>
</evidence>
<keyword evidence="4" id="KW-1185">Reference proteome</keyword>
<dbReference type="EMBL" id="FVZE01000005">
    <property type="protein sequence ID" value="SLK05643.1"/>
    <property type="molecule type" value="Genomic_DNA"/>
</dbReference>
<proteinExistence type="predicted"/>
<dbReference type="STRING" id="428990.SAMN06295987_105212"/>
<dbReference type="InterPro" id="IPR025357">
    <property type="entry name" value="DUF4261"/>
</dbReference>
<reference evidence="4" key="1">
    <citation type="submission" date="2017-02" db="EMBL/GenBank/DDBJ databases">
        <authorList>
            <person name="Varghese N."/>
            <person name="Submissions S."/>
        </authorList>
    </citation>
    <scope>NUCLEOTIDE SEQUENCE [LARGE SCALE GENOMIC DNA]</scope>
    <source>
        <strain evidence="4">SM117</strain>
    </source>
</reference>
<accession>A0A1U6ICC4</accession>
<dbReference type="Proteomes" id="UP000190989">
    <property type="component" value="Unassembled WGS sequence"/>
</dbReference>
<feature type="region of interest" description="Disordered" evidence="1">
    <location>
        <begin position="523"/>
        <end position="546"/>
    </location>
</feature>
<dbReference type="AlphaFoldDB" id="A0A1U6ICC4"/>
<evidence type="ECO:0000313" key="3">
    <source>
        <dbReference type="EMBL" id="SLK05643.1"/>
    </source>
</evidence>
<feature type="domain" description="DUF4261" evidence="2">
    <location>
        <begin position="420"/>
        <end position="483"/>
    </location>
</feature>
<dbReference type="RefSeq" id="WP_079731126.1">
    <property type="nucleotide sequence ID" value="NZ_FVZE01000005.1"/>
</dbReference>
<protein>
    <recommendedName>
        <fullName evidence="2">DUF4261 domain-containing protein</fullName>
    </recommendedName>
</protein>
<dbReference type="Pfam" id="PF14080">
    <property type="entry name" value="DUF4261"/>
    <property type="match status" value="1"/>
</dbReference>